<dbReference type="GO" id="GO:0006310">
    <property type="term" value="P:DNA recombination"/>
    <property type="evidence" value="ECO:0007669"/>
    <property type="project" value="InterPro"/>
</dbReference>
<dbReference type="CDD" id="cd08041">
    <property type="entry name" value="OBF_kDNA_ligase_like"/>
    <property type="match status" value="1"/>
</dbReference>
<keyword evidence="2 10" id="KW-0436">Ligase</keyword>
<dbReference type="PANTHER" id="PTHR47810:SF1">
    <property type="entry name" value="DNA LIGASE B"/>
    <property type="match status" value="1"/>
</dbReference>
<evidence type="ECO:0000313" key="11">
    <source>
        <dbReference type="Proteomes" id="UP000238322"/>
    </source>
</evidence>
<keyword evidence="7" id="KW-0479">Metal-binding</keyword>
<evidence type="ECO:0000256" key="1">
    <source>
        <dbReference type="ARBA" id="ARBA00001968"/>
    </source>
</evidence>
<dbReference type="CDD" id="cd07896">
    <property type="entry name" value="Adenylation_kDNA_ligase_like"/>
    <property type="match status" value="1"/>
</dbReference>
<dbReference type="InterPro" id="IPR016059">
    <property type="entry name" value="DNA_ligase_ATP-dep_CS"/>
</dbReference>
<dbReference type="GO" id="GO:0008270">
    <property type="term" value="F:zinc ion binding"/>
    <property type="evidence" value="ECO:0007669"/>
    <property type="project" value="UniProtKB-KW"/>
</dbReference>
<dbReference type="GO" id="GO:0006281">
    <property type="term" value="P:DNA repair"/>
    <property type="evidence" value="ECO:0007669"/>
    <property type="project" value="UniProtKB-KW"/>
</dbReference>
<dbReference type="InterPro" id="IPR049809">
    <property type="entry name" value="YehF/YfeS-like_WGR"/>
</dbReference>
<proteinExistence type="predicted"/>
<keyword evidence="7" id="KW-0863">Zinc-finger</keyword>
<dbReference type="InterPro" id="IPR008893">
    <property type="entry name" value="WGR_domain"/>
</dbReference>
<comment type="cofactor">
    <cofactor evidence="1">
        <name>a divalent metal cation</name>
        <dbReference type="ChEBI" id="CHEBI:60240"/>
    </cofactor>
</comment>
<dbReference type="PROSITE" id="PS00333">
    <property type="entry name" value="DNA_LIGASE_A2"/>
    <property type="match status" value="1"/>
</dbReference>
<evidence type="ECO:0000259" key="9">
    <source>
        <dbReference type="PROSITE" id="PS51977"/>
    </source>
</evidence>
<keyword evidence="3" id="KW-0235">DNA replication</keyword>
<dbReference type="Gene3D" id="3.30.1490.70">
    <property type="match status" value="1"/>
</dbReference>
<evidence type="ECO:0000256" key="6">
    <source>
        <dbReference type="ARBA" id="ARBA00034003"/>
    </source>
</evidence>
<dbReference type="SUPFAM" id="SSF142921">
    <property type="entry name" value="WGR domain-like"/>
    <property type="match status" value="1"/>
</dbReference>
<dbReference type="PANTHER" id="PTHR47810">
    <property type="entry name" value="DNA LIGASE"/>
    <property type="match status" value="1"/>
</dbReference>
<comment type="catalytic activity">
    <reaction evidence="6">
        <text>ATP + (deoxyribonucleotide)n-3'-hydroxyl + 5'-phospho-(deoxyribonucleotide)m = (deoxyribonucleotide)n+m + AMP + diphosphate.</text>
        <dbReference type="EC" id="6.5.1.1"/>
    </reaction>
</comment>
<dbReference type="InterPro" id="IPR050326">
    <property type="entry name" value="NAD_dep_DNA_ligaseB"/>
</dbReference>
<protein>
    <submittedName>
        <fullName evidence="10">DNA ligase</fullName>
    </submittedName>
</protein>
<dbReference type="GO" id="GO:0005524">
    <property type="term" value="F:ATP binding"/>
    <property type="evidence" value="ECO:0007669"/>
    <property type="project" value="InterPro"/>
</dbReference>
<dbReference type="InterPro" id="IPR029319">
    <property type="entry name" value="DNA_ligase_OB"/>
</dbReference>
<evidence type="ECO:0000256" key="2">
    <source>
        <dbReference type="ARBA" id="ARBA00022598"/>
    </source>
</evidence>
<dbReference type="EMBL" id="PUHY01000010">
    <property type="protein sequence ID" value="PQO34998.1"/>
    <property type="molecule type" value="Genomic_DNA"/>
</dbReference>
<feature type="domain" description="WGR" evidence="9">
    <location>
        <begin position="366"/>
        <end position="433"/>
    </location>
</feature>
<evidence type="ECO:0000259" key="8">
    <source>
        <dbReference type="PROSITE" id="PS50966"/>
    </source>
</evidence>
<organism evidence="10 11">
    <name type="scientific">Blastopirellula marina</name>
    <dbReference type="NCBI Taxonomy" id="124"/>
    <lineage>
        <taxon>Bacteria</taxon>
        <taxon>Pseudomonadati</taxon>
        <taxon>Planctomycetota</taxon>
        <taxon>Planctomycetia</taxon>
        <taxon>Pirellulales</taxon>
        <taxon>Pirellulaceae</taxon>
        <taxon>Blastopirellula</taxon>
    </lineage>
</organism>
<dbReference type="NCBIfam" id="NF006592">
    <property type="entry name" value="PRK09125.1"/>
    <property type="match status" value="1"/>
</dbReference>
<dbReference type="GO" id="GO:0003910">
    <property type="term" value="F:DNA ligase (ATP) activity"/>
    <property type="evidence" value="ECO:0007669"/>
    <property type="project" value="UniProtKB-EC"/>
</dbReference>
<dbReference type="SMART" id="SM00773">
    <property type="entry name" value="WGR"/>
    <property type="match status" value="1"/>
</dbReference>
<reference evidence="10 11" key="1">
    <citation type="submission" date="2018-02" db="EMBL/GenBank/DDBJ databases">
        <title>Comparative genomes isolates from brazilian mangrove.</title>
        <authorList>
            <person name="Araujo J.E."/>
            <person name="Taketani R.G."/>
            <person name="Silva M.C.P."/>
            <person name="Loureco M.V."/>
            <person name="Andreote F.D."/>
        </authorList>
    </citation>
    <scope>NUCLEOTIDE SEQUENCE [LARGE SCALE GENOMIC DNA]</scope>
    <source>
        <strain evidence="10 11">Hex-1 MGV</strain>
    </source>
</reference>
<dbReference type="CDD" id="cd07996">
    <property type="entry name" value="WGR_MMR_like"/>
    <property type="match status" value="1"/>
</dbReference>
<dbReference type="InterPro" id="IPR012340">
    <property type="entry name" value="NA-bd_OB-fold"/>
</dbReference>
<evidence type="ECO:0000313" key="10">
    <source>
        <dbReference type="EMBL" id="PQO34998.1"/>
    </source>
</evidence>
<dbReference type="Gene3D" id="2.20.140.10">
    <property type="entry name" value="WGR domain"/>
    <property type="match status" value="1"/>
</dbReference>
<evidence type="ECO:0000256" key="7">
    <source>
        <dbReference type="PROSITE-ProRule" id="PRU00325"/>
    </source>
</evidence>
<keyword evidence="7" id="KW-0862">Zinc</keyword>
<evidence type="ECO:0000256" key="5">
    <source>
        <dbReference type="ARBA" id="ARBA00023204"/>
    </source>
</evidence>
<dbReference type="Pfam" id="PF14743">
    <property type="entry name" value="DNA_ligase_OB_2"/>
    <property type="match status" value="1"/>
</dbReference>
<name>A0A2S8FS38_9BACT</name>
<evidence type="ECO:0000256" key="4">
    <source>
        <dbReference type="ARBA" id="ARBA00022763"/>
    </source>
</evidence>
<dbReference type="SUPFAM" id="SSF50249">
    <property type="entry name" value="Nucleic acid-binding proteins"/>
    <property type="match status" value="1"/>
</dbReference>
<dbReference type="AlphaFoldDB" id="A0A2S8FS38"/>
<dbReference type="Pfam" id="PF05406">
    <property type="entry name" value="WGR"/>
    <property type="match status" value="1"/>
</dbReference>
<dbReference type="RefSeq" id="WP_105330728.1">
    <property type="nucleotide sequence ID" value="NZ_PUHY01000010.1"/>
</dbReference>
<dbReference type="SUPFAM" id="SSF56091">
    <property type="entry name" value="DNA ligase/mRNA capping enzyme, catalytic domain"/>
    <property type="match status" value="1"/>
</dbReference>
<dbReference type="Pfam" id="PF01068">
    <property type="entry name" value="DNA_ligase_A_M"/>
    <property type="match status" value="1"/>
</dbReference>
<evidence type="ECO:0000256" key="3">
    <source>
        <dbReference type="ARBA" id="ARBA00022705"/>
    </source>
</evidence>
<dbReference type="OrthoDB" id="9767858at2"/>
<keyword evidence="5" id="KW-0234">DNA repair</keyword>
<keyword evidence="4" id="KW-0227">DNA damage</keyword>
<dbReference type="Proteomes" id="UP000238322">
    <property type="component" value="Unassembled WGS sequence"/>
</dbReference>
<dbReference type="GO" id="GO:0006260">
    <property type="term" value="P:DNA replication"/>
    <property type="evidence" value="ECO:0007669"/>
    <property type="project" value="UniProtKB-KW"/>
</dbReference>
<dbReference type="InterPro" id="IPR012310">
    <property type="entry name" value="DNA_ligase_ATP-dep_cent"/>
</dbReference>
<dbReference type="PROSITE" id="PS50966">
    <property type="entry name" value="ZF_SWIM"/>
    <property type="match status" value="1"/>
</dbReference>
<dbReference type="Gene3D" id="3.30.470.30">
    <property type="entry name" value="DNA ligase/mRNA capping enzyme"/>
    <property type="match status" value="1"/>
</dbReference>
<feature type="domain" description="SWIM-type" evidence="8">
    <location>
        <begin position="20"/>
        <end position="59"/>
    </location>
</feature>
<accession>A0A2S8FS38</accession>
<comment type="caution">
    <text evidence="10">The sequence shown here is derived from an EMBL/GenBank/DDBJ whole genome shotgun (WGS) entry which is preliminary data.</text>
</comment>
<dbReference type="InterPro" id="IPR007527">
    <property type="entry name" value="Znf_SWIM"/>
</dbReference>
<dbReference type="InterPro" id="IPR036930">
    <property type="entry name" value="WGR_dom_sf"/>
</dbReference>
<dbReference type="PROSITE" id="PS51977">
    <property type="entry name" value="WGR"/>
    <property type="match status" value="1"/>
</dbReference>
<gene>
    <name evidence="10" type="ORF">C5Y83_16095</name>
</gene>
<dbReference type="Gene3D" id="2.40.50.140">
    <property type="entry name" value="Nucleic acid-binding proteins"/>
    <property type="match status" value="1"/>
</dbReference>
<sequence length="433" mass="47841">MPDLKDGETTEMKGSGAKPYVLKNVGGVYSCSCPAWRNQSTAIERRTCKHLRKLRGEAAEKERLGGELPAKPVKPAAEAKGPPLLLAQSWDNAMDLSGWWMSEKLDGVRAYWDGKQFLSRQGNIYHAPDWFVEGLPATPLDGELWIDRKKFQQTVSVVRRQDKSEHWKSVRLLVFDAPQCEGSFESRLQFLADTLGADQHPYASLHEHQCCRDVAHLQEELARIEHLGGEGLMLREPGSKYEVGRSTSLLKVKSFHDTEAIVLDHRPGKGKFKGMMGALIVQLADGTEFSVGTGFSDAERVTPPPPGSVITFRYQELSDGGVPRFPSFVRVSTLAVVEAANASEPVSATAKAVKSKKKEADTSVPRYFEFSDGKSNKFWEIAIDDTEVTVRYGRIGANGTTKVKGFANTDAAQKQYAKLISEKEGKGYTETNA</sequence>